<feature type="region of interest" description="Disordered" evidence="6">
    <location>
        <begin position="1"/>
        <end position="30"/>
    </location>
</feature>
<dbReference type="PANTHER" id="PTHR30250:SF11">
    <property type="entry name" value="O-ANTIGEN TRANSPORTER-RELATED"/>
    <property type="match status" value="1"/>
</dbReference>
<evidence type="ECO:0000256" key="5">
    <source>
        <dbReference type="ARBA" id="ARBA00023136"/>
    </source>
</evidence>
<feature type="transmembrane region" description="Helical" evidence="7">
    <location>
        <begin position="245"/>
        <end position="268"/>
    </location>
</feature>
<feature type="transmembrane region" description="Helical" evidence="7">
    <location>
        <begin position="159"/>
        <end position="176"/>
    </location>
</feature>
<feature type="transmembrane region" description="Helical" evidence="7">
    <location>
        <begin position="404"/>
        <end position="424"/>
    </location>
</feature>
<keyword evidence="2" id="KW-1003">Cell membrane</keyword>
<evidence type="ECO:0000256" key="7">
    <source>
        <dbReference type="SAM" id="Phobius"/>
    </source>
</evidence>
<gene>
    <name evidence="8" type="ORF">SAMN05216447_101135</name>
</gene>
<protein>
    <submittedName>
        <fullName evidence="8">Membrane protein involved in the export of O-antigen and teichoic acid</fullName>
    </submittedName>
</protein>
<sequence>MRNPLDQLNGALGANARRHAPLHTPSPADNLREARLRAQTEAGRQSPGQTGALTRLVNHWWDRLIGAVYSGSLANQTAQYSAHNTKRDYLYNSLGSGVWGALFPILTIVATQLVGAERAGMFSMAFVIANLLQFIGNYGVRTFQVSDIDEMDSFSSYCIQRFASCALMLGVGYLYCRLRGYGGEMLVICAGTFAFRMVDALADVYEGRLQQFDKLYLAGVSQIVRSAAVIVIFSFALLVTHSVPTASVAMAVASLASLALVTIPLTLFETPRSRNWDLTEIVEVFRECFPAFLAQFLFALIEAMPKFVMEGSLGYDSQLFFNAIYFPAQSILIVVSLAYKPQLVRLAKIWADPNHRKRFDLIVIAVVLGTAIYTAASLVVAAVIGIPLTGLLYGTSFEPYRNAQYLMIVAGGLSAVIDFLYQIITVLRQQQKATGAYGIGFGYVTLASLLLINTMGFDGAVWAYVTVMVVLLALLIVQYVRIRLNPPSF</sequence>
<comment type="caution">
    <text evidence="8">The sequence shown here is derived from an EMBL/GenBank/DDBJ whole genome shotgun (WGS) entry which is preliminary data.</text>
</comment>
<name>A0A1H6HSM7_9ACTN</name>
<keyword evidence="5 7" id="KW-0472">Membrane</keyword>
<feature type="transmembrane region" description="Helical" evidence="7">
    <location>
        <begin position="319"/>
        <end position="339"/>
    </location>
</feature>
<feature type="transmembrane region" description="Helical" evidence="7">
    <location>
        <begin position="461"/>
        <end position="480"/>
    </location>
</feature>
<reference evidence="8 9" key="1">
    <citation type="submission" date="2016-10" db="EMBL/GenBank/DDBJ databases">
        <authorList>
            <person name="Varghese N."/>
            <person name="Submissions S."/>
        </authorList>
    </citation>
    <scope>NUCLEOTIDE SEQUENCE [LARGE SCALE GENOMIC DNA]</scope>
    <source>
        <strain evidence="8 9">WCP15</strain>
    </source>
</reference>
<feature type="transmembrane region" description="Helical" evidence="7">
    <location>
        <begin position="121"/>
        <end position="139"/>
    </location>
</feature>
<keyword evidence="4 7" id="KW-1133">Transmembrane helix</keyword>
<evidence type="ECO:0000256" key="4">
    <source>
        <dbReference type="ARBA" id="ARBA00022989"/>
    </source>
</evidence>
<dbReference type="PANTHER" id="PTHR30250">
    <property type="entry name" value="PST FAMILY PREDICTED COLANIC ACID TRANSPORTER"/>
    <property type="match status" value="1"/>
</dbReference>
<keyword evidence="9" id="KW-1185">Reference proteome</keyword>
<evidence type="ECO:0000313" key="9">
    <source>
        <dbReference type="Proteomes" id="UP000199135"/>
    </source>
</evidence>
<feature type="transmembrane region" description="Helical" evidence="7">
    <location>
        <begin position="436"/>
        <end position="455"/>
    </location>
</feature>
<accession>A0A1H6HSM7</accession>
<feature type="transmembrane region" description="Helical" evidence="7">
    <location>
        <begin position="89"/>
        <end position="109"/>
    </location>
</feature>
<feature type="transmembrane region" description="Helical" evidence="7">
    <location>
        <begin position="215"/>
        <end position="239"/>
    </location>
</feature>
<evidence type="ECO:0000256" key="6">
    <source>
        <dbReference type="SAM" id="MobiDB-lite"/>
    </source>
</evidence>
<evidence type="ECO:0000256" key="3">
    <source>
        <dbReference type="ARBA" id="ARBA00022692"/>
    </source>
</evidence>
<comment type="subcellular location">
    <subcellularLocation>
        <location evidence="1">Cell membrane</location>
        <topology evidence="1">Multi-pass membrane protein</topology>
    </subcellularLocation>
</comment>
<dbReference type="Proteomes" id="UP000199135">
    <property type="component" value="Unassembled WGS sequence"/>
</dbReference>
<organism evidence="8 9">
    <name type="scientific">Parafannyhessea umbonata</name>
    <dbReference type="NCBI Taxonomy" id="604330"/>
    <lineage>
        <taxon>Bacteria</taxon>
        <taxon>Bacillati</taxon>
        <taxon>Actinomycetota</taxon>
        <taxon>Coriobacteriia</taxon>
        <taxon>Coriobacteriales</taxon>
        <taxon>Atopobiaceae</taxon>
        <taxon>Parafannyhessea</taxon>
    </lineage>
</organism>
<dbReference type="EMBL" id="FNWT01000001">
    <property type="protein sequence ID" value="SEH37198.1"/>
    <property type="molecule type" value="Genomic_DNA"/>
</dbReference>
<dbReference type="RefSeq" id="WP_143327717.1">
    <property type="nucleotide sequence ID" value="NZ_FNWT01000001.1"/>
</dbReference>
<evidence type="ECO:0000256" key="1">
    <source>
        <dbReference type="ARBA" id="ARBA00004651"/>
    </source>
</evidence>
<evidence type="ECO:0000313" key="8">
    <source>
        <dbReference type="EMBL" id="SEH37198.1"/>
    </source>
</evidence>
<evidence type="ECO:0000256" key="2">
    <source>
        <dbReference type="ARBA" id="ARBA00022475"/>
    </source>
</evidence>
<dbReference type="InterPro" id="IPR050833">
    <property type="entry name" value="Poly_Biosynth_Transport"/>
</dbReference>
<feature type="transmembrane region" description="Helical" evidence="7">
    <location>
        <begin position="289"/>
        <end position="307"/>
    </location>
</feature>
<feature type="transmembrane region" description="Helical" evidence="7">
    <location>
        <begin position="359"/>
        <end position="384"/>
    </location>
</feature>
<keyword evidence="3 7" id="KW-0812">Transmembrane</keyword>
<proteinExistence type="predicted"/>